<keyword evidence="2" id="KW-0699">rRNA-binding</keyword>
<dbReference type="HAMAP" id="MF_00360">
    <property type="entry name" value="Ribosomal_bS6"/>
    <property type="match status" value="1"/>
</dbReference>
<dbReference type="GO" id="GO:0019843">
    <property type="term" value="F:rRNA binding"/>
    <property type="evidence" value="ECO:0007669"/>
    <property type="project" value="UniProtKB-KW"/>
</dbReference>
<dbReference type="InterPro" id="IPR035980">
    <property type="entry name" value="Ribosomal_bS6_sf"/>
</dbReference>
<dbReference type="Pfam" id="PF01250">
    <property type="entry name" value="Ribosomal_S6"/>
    <property type="match status" value="1"/>
</dbReference>
<dbReference type="GO" id="GO:0005737">
    <property type="term" value="C:cytoplasm"/>
    <property type="evidence" value="ECO:0007669"/>
    <property type="project" value="UniProtKB-ARBA"/>
</dbReference>
<reference evidence="7 8" key="1">
    <citation type="journal article" date="2014" name="Nat. Commun.">
        <title>Klebsormidium flaccidum genome reveals primary factors for plant terrestrial adaptation.</title>
        <authorList>
            <person name="Hori K."/>
            <person name="Maruyama F."/>
            <person name="Fujisawa T."/>
            <person name="Togashi T."/>
            <person name="Yamamoto N."/>
            <person name="Seo M."/>
            <person name="Sato S."/>
            <person name="Yamada T."/>
            <person name="Mori H."/>
            <person name="Tajima N."/>
            <person name="Moriyama T."/>
            <person name="Ikeuchi M."/>
            <person name="Watanabe M."/>
            <person name="Wada H."/>
            <person name="Kobayashi K."/>
            <person name="Saito M."/>
            <person name="Masuda T."/>
            <person name="Sasaki-Sekimoto Y."/>
            <person name="Mashiguchi K."/>
            <person name="Awai K."/>
            <person name="Shimojima M."/>
            <person name="Masuda S."/>
            <person name="Iwai M."/>
            <person name="Nobusawa T."/>
            <person name="Narise T."/>
            <person name="Kondo S."/>
            <person name="Saito H."/>
            <person name="Sato R."/>
            <person name="Murakawa M."/>
            <person name="Ihara Y."/>
            <person name="Oshima-Yamada Y."/>
            <person name="Ohtaka K."/>
            <person name="Satoh M."/>
            <person name="Sonobe K."/>
            <person name="Ishii M."/>
            <person name="Ohtani R."/>
            <person name="Kanamori-Sato M."/>
            <person name="Honoki R."/>
            <person name="Miyazaki D."/>
            <person name="Mochizuki H."/>
            <person name="Umetsu J."/>
            <person name="Higashi K."/>
            <person name="Shibata D."/>
            <person name="Kamiya Y."/>
            <person name="Sato N."/>
            <person name="Nakamura Y."/>
            <person name="Tabata S."/>
            <person name="Ida S."/>
            <person name="Kurokawa K."/>
            <person name="Ohta H."/>
        </authorList>
    </citation>
    <scope>NUCLEOTIDE SEQUENCE [LARGE SCALE GENOMIC DNA]</scope>
    <source>
        <strain evidence="7 8">NIES-2285</strain>
    </source>
</reference>
<protein>
    <submittedName>
        <fullName evidence="7">Putative mitochondrial ribosomal protein S6</fullName>
    </submittedName>
</protein>
<evidence type="ECO:0000256" key="4">
    <source>
        <dbReference type="ARBA" id="ARBA00022980"/>
    </source>
</evidence>
<dbReference type="InterPro" id="IPR014717">
    <property type="entry name" value="Transl_elong_EF1B/ribsomal_bS6"/>
</dbReference>
<keyword evidence="5" id="KW-0687">Ribonucleoprotein</keyword>
<dbReference type="CDD" id="cd00473">
    <property type="entry name" value="bS6"/>
    <property type="match status" value="1"/>
</dbReference>
<dbReference type="GO" id="GO:1990904">
    <property type="term" value="C:ribonucleoprotein complex"/>
    <property type="evidence" value="ECO:0007669"/>
    <property type="project" value="UniProtKB-KW"/>
</dbReference>
<feature type="compositionally biased region" description="Acidic residues" evidence="6">
    <location>
        <begin position="278"/>
        <end position="319"/>
    </location>
</feature>
<sequence length="333" mass="38194">MAHSAALLDVRLAAFPSLECQQWRAGLVGQLSLPCRLGFQLSSQSQCSSSVCCQISKNTAKRHTGFSYGASSSRFSKESAREPRKSFRVCAQGNADGSGDEVEAQRQASAAQSEPRPVQEVESGERVDTELKLKRQSQIAVQFGRHYEIMYLISEKEIENVPRIINFYRGCVEKNGGIVWRLNDWGVRQLAYRIKKQRRANYVLMNFECIPGLMVAIEKVMRQDPRIIRQLIVKQKRAITKPCPPPPEYRRPEIGSLLQKDDDGNIIALQDEDEWEEYDEYEEYEEGFDEFDEGEEGDFLFEEEDEDELDYEEDGEEDRLEGAKPSKEALRQQ</sequence>
<gene>
    <name evidence="7" type="ORF">KFL_004460060</name>
</gene>
<dbReference type="InterPro" id="IPR020814">
    <property type="entry name" value="Ribosomal_S6_plastid/chlpt"/>
</dbReference>
<dbReference type="SUPFAM" id="SSF54995">
    <property type="entry name" value="Ribosomal protein S6"/>
    <property type="match status" value="1"/>
</dbReference>
<dbReference type="GO" id="GO:0005840">
    <property type="term" value="C:ribosome"/>
    <property type="evidence" value="ECO:0007669"/>
    <property type="project" value="UniProtKB-KW"/>
</dbReference>
<dbReference type="AlphaFoldDB" id="A0A1Y1IF48"/>
<evidence type="ECO:0000256" key="5">
    <source>
        <dbReference type="ARBA" id="ARBA00023274"/>
    </source>
</evidence>
<dbReference type="EMBL" id="DF237395">
    <property type="protein sequence ID" value="GAQ88632.1"/>
    <property type="molecule type" value="Genomic_DNA"/>
</dbReference>
<evidence type="ECO:0000256" key="1">
    <source>
        <dbReference type="ARBA" id="ARBA00009512"/>
    </source>
</evidence>
<evidence type="ECO:0000256" key="6">
    <source>
        <dbReference type="SAM" id="MobiDB-lite"/>
    </source>
</evidence>
<keyword evidence="4 7" id="KW-0689">Ribosomal protein</keyword>
<dbReference type="Gene3D" id="3.30.70.60">
    <property type="match status" value="1"/>
</dbReference>
<dbReference type="PROSITE" id="PS01048">
    <property type="entry name" value="RIBOSOMAL_S6"/>
    <property type="match status" value="1"/>
</dbReference>
<evidence type="ECO:0000256" key="2">
    <source>
        <dbReference type="ARBA" id="ARBA00022730"/>
    </source>
</evidence>
<organism evidence="7 8">
    <name type="scientific">Klebsormidium nitens</name>
    <name type="common">Green alga</name>
    <name type="synonym">Ulothrix nitens</name>
    <dbReference type="NCBI Taxonomy" id="105231"/>
    <lineage>
        <taxon>Eukaryota</taxon>
        <taxon>Viridiplantae</taxon>
        <taxon>Streptophyta</taxon>
        <taxon>Klebsormidiophyceae</taxon>
        <taxon>Klebsormidiales</taxon>
        <taxon>Klebsormidiaceae</taxon>
        <taxon>Klebsormidium</taxon>
    </lineage>
</organism>
<comment type="similarity">
    <text evidence="1">Belongs to the bacterial ribosomal protein bS6 family.</text>
</comment>
<name>A0A1Y1IF48_KLENI</name>
<dbReference type="InterPro" id="IPR000529">
    <property type="entry name" value="Ribosomal_bS6"/>
</dbReference>
<evidence type="ECO:0000313" key="8">
    <source>
        <dbReference type="Proteomes" id="UP000054558"/>
    </source>
</evidence>
<dbReference type="GO" id="GO:0003735">
    <property type="term" value="F:structural constituent of ribosome"/>
    <property type="evidence" value="ECO:0007669"/>
    <property type="project" value="InterPro"/>
</dbReference>
<proteinExistence type="inferred from homology"/>
<dbReference type="PANTHER" id="PTHR21011:SF1">
    <property type="entry name" value="SMALL RIBOSOMAL SUBUNIT PROTEIN BS6M"/>
    <property type="match status" value="1"/>
</dbReference>
<keyword evidence="3" id="KW-0694">RNA-binding</keyword>
<feature type="compositionally biased region" description="Basic and acidic residues" evidence="6">
    <location>
        <begin position="320"/>
        <end position="333"/>
    </location>
</feature>
<dbReference type="Proteomes" id="UP000054558">
    <property type="component" value="Unassembled WGS sequence"/>
</dbReference>
<dbReference type="GO" id="GO:0006412">
    <property type="term" value="P:translation"/>
    <property type="evidence" value="ECO:0007669"/>
    <property type="project" value="InterPro"/>
</dbReference>
<dbReference type="PANTHER" id="PTHR21011">
    <property type="entry name" value="MITOCHONDRIAL 28S RIBOSOMAL PROTEIN S6"/>
    <property type="match status" value="1"/>
</dbReference>
<feature type="region of interest" description="Disordered" evidence="6">
    <location>
        <begin position="93"/>
        <end position="127"/>
    </location>
</feature>
<dbReference type="OMA" id="IYRINDW"/>
<evidence type="ECO:0000313" key="7">
    <source>
        <dbReference type="EMBL" id="GAQ88632.1"/>
    </source>
</evidence>
<dbReference type="OrthoDB" id="669828at2759"/>
<dbReference type="NCBIfam" id="TIGR00166">
    <property type="entry name" value="S6"/>
    <property type="match status" value="1"/>
</dbReference>
<feature type="region of interest" description="Disordered" evidence="6">
    <location>
        <begin position="278"/>
        <end position="333"/>
    </location>
</feature>
<evidence type="ECO:0000256" key="3">
    <source>
        <dbReference type="ARBA" id="ARBA00022884"/>
    </source>
</evidence>
<feature type="compositionally biased region" description="Basic and acidic residues" evidence="6">
    <location>
        <begin position="117"/>
        <end position="127"/>
    </location>
</feature>
<accession>A0A1Y1IF48</accession>
<keyword evidence="8" id="KW-1185">Reference proteome</keyword>
<dbReference type="InterPro" id="IPR020815">
    <property type="entry name" value="Ribosomal_bS6_CS"/>
</dbReference>